<gene>
    <name evidence="12" type="ORF">QJ522_19355</name>
</gene>
<dbReference type="PANTHER" id="PTHR42778:SF1">
    <property type="entry name" value="2-AMINOETHYLPHOSPHONATE--PYRUVATE TRANSAMINASE"/>
    <property type="match status" value="1"/>
</dbReference>
<evidence type="ECO:0000259" key="11">
    <source>
        <dbReference type="Pfam" id="PF00266"/>
    </source>
</evidence>
<evidence type="ECO:0000256" key="8">
    <source>
        <dbReference type="NCBIfam" id="TIGR02326"/>
    </source>
</evidence>
<dbReference type="InterPro" id="IPR015421">
    <property type="entry name" value="PyrdxlP-dep_Trfase_major"/>
</dbReference>
<dbReference type="GO" id="GO:0047304">
    <property type="term" value="F:2-aminoethylphosphonate-pyruvate transaminase activity"/>
    <property type="evidence" value="ECO:0007669"/>
    <property type="project" value="UniProtKB-UniRule"/>
</dbReference>
<keyword evidence="2 12" id="KW-0032">Aminotransferase</keyword>
<comment type="cofactor">
    <cofactor evidence="1 10">
        <name>pyridoxal 5'-phosphate</name>
        <dbReference type="ChEBI" id="CHEBI:597326"/>
    </cofactor>
</comment>
<dbReference type="AlphaFoldDB" id="A0AAW6U7W6"/>
<evidence type="ECO:0000256" key="7">
    <source>
        <dbReference type="ARBA" id="ARBA00049460"/>
    </source>
</evidence>
<dbReference type="GO" id="GO:0019700">
    <property type="term" value="P:organic phosphonate catabolic process"/>
    <property type="evidence" value="ECO:0007669"/>
    <property type="project" value="UniProtKB-UniRule"/>
</dbReference>
<protein>
    <recommendedName>
        <fullName evidence="6 8">2-aminoethylphosphonate--pyruvate transaminase</fullName>
        <ecNumber evidence="6 8">2.6.1.37</ecNumber>
    </recommendedName>
</protein>
<comment type="caution">
    <text evidence="12">The sequence shown here is derived from an EMBL/GenBank/DDBJ whole genome shotgun (WGS) entry which is preliminary data.</text>
</comment>
<feature type="modified residue" description="N6-(pyridoxal phosphate)lysine" evidence="10">
    <location>
        <position position="201"/>
    </location>
</feature>
<reference evidence="12" key="1">
    <citation type="submission" date="2023-05" db="EMBL/GenBank/DDBJ databases">
        <title>Anaerotaeda fermentans gen. nov., sp. nov., a novel anaerobic planctomycete of the new family within the order Sedimentisphaerales isolated from Taman Peninsula, Russia.</title>
        <authorList>
            <person name="Khomyakova M.A."/>
            <person name="Merkel A.Y."/>
            <person name="Slobodkin A.I."/>
        </authorList>
    </citation>
    <scope>NUCLEOTIDE SEQUENCE</scope>
    <source>
        <strain evidence="12">M17dextr</strain>
    </source>
</reference>
<dbReference type="Gene3D" id="3.90.1150.10">
    <property type="entry name" value="Aspartate Aminotransferase, domain 1"/>
    <property type="match status" value="1"/>
</dbReference>
<organism evidence="12 13">
    <name type="scientific">Anaerobaca lacustris</name>
    <dbReference type="NCBI Taxonomy" id="3044600"/>
    <lineage>
        <taxon>Bacteria</taxon>
        <taxon>Pseudomonadati</taxon>
        <taxon>Planctomycetota</taxon>
        <taxon>Phycisphaerae</taxon>
        <taxon>Sedimentisphaerales</taxon>
        <taxon>Anaerobacaceae</taxon>
        <taxon>Anaerobaca</taxon>
    </lineage>
</organism>
<comment type="catalytic activity">
    <reaction evidence="7">
        <text>(2-aminoethyl)phosphonate + pyruvate = phosphonoacetaldehyde + L-alanine</text>
        <dbReference type="Rhea" id="RHEA:17021"/>
        <dbReference type="ChEBI" id="CHEBI:15361"/>
        <dbReference type="ChEBI" id="CHEBI:57418"/>
        <dbReference type="ChEBI" id="CHEBI:57972"/>
        <dbReference type="ChEBI" id="CHEBI:58383"/>
        <dbReference type="EC" id="2.6.1.37"/>
    </reaction>
</comment>
<dbReference type="Pfam" id="PF00266">
    <property type="entry name" value="Aminotran_5"/>
    <property type="match status" value="1"/>
</dbReference>
<feature type="domain" description="Aminotransferase class V" evidence="11">
    <location>
        <begin position="33"/>
        <end position="312"/>
    </location>
</feature>
<evidence type="ECO:0000256" key="4">
    <source>
        <dbReference type="ARBA" id="ARBA00022898"/>
    </source>
</evidence>
<dbReference type="EMBL" id="JASCXX010000030">
    <property type="protein sequence ID" value="MDI6451228.1"/>
    <property type="molecule type" value="Genomic_DNA"/>
</dbReference>
<evidence type="ECO:0000256" key="2">
    <source>
        <dbReference type="ARBA" id="ARBA00022576"/>
    </source>
</evidence>
<evidence type="ECO:0000256" key="10">
    <source>
        <dbReference type="PIRSR" id="PIRSR000524-50"/>
    </source>
</evidence>
<dbReference type="EC" id="2.6.1.37" evidence="6 8"/>
<dbReference type="Proteomes" id="UP001431776">
    <property type="component" value="Unassembled WGS sequence"/>
</dbReference>
<keyword evidence="5" id="KW-0670">Pyruvate</keyword>
<keyword evidence="3 12" id="KW-0808">Transferase</keyword>
<name>A0AAW6U7W6_9BACT</name>
<keyword evidence="13" id="KW-1185">Reference proteome</keyword>
<keyword evidence="4 10" id="KW-0663">Pyridoxal phosphate</keyword>
<dbReference type="RefSeq" id="WP_349246635.1">
    <property type="nucleotide sequence ID" value="NZ_JASCXX010000030.1"/>
</dbReference>
<evidence type="ECO:0000313" key="12">
    <source>
        <dbReference type="EMBL" id="MDI6451228.1"/>
    </source>
</evidence>
<feature type="binding site" evidence="9">
    <location>
        <position position="346"/>
    </location>
    <ligand>
        <name>substrate</name>
    </ligand>
</feature>
<dbReference type="NCBIfam" id="TIGR03301">
    <property type="entry name" value="PhnW-AepZ"/>
    <property type="match status" value="1"/>
</dbReference>
<dbReference type="InterPro" id="IPR015424">
    <property type="entry name" value="PyrdxlP-dep_Trfase"/>
</dbReference>
<dbReference type="InterPro" id="IPR024169">
    <property type="entry name" value="SP_NH2Trfase/AEP_transaminase"/>
</dbReference>
<dbReference type="InterPro" id="IPR000192">
    <property type="entry name" value="Aminotrans_V_dom"/>
</dbReference>
<sequence length="385" mass="41824">MKSGTPLSGWKDRVLFTPGPLTTSRPVKQAMLRDLGSRDHEFIAVVHDVRRRLVALGQTTQKQYTAIPMQGSGTFALEAVVSSVVPPDGKLMVVINGAYGRRIARIASVLGIETIAVEFPENCCVDVEEVQRQLDAHGNVALLAVVHCETTTGIINPIEPIGAAANAAGAKYFVDAMSSFGAIPISLPGCHIDYLVSSANKCIEGVPGFAFVLARLASLKDTNGYACSLSLDLYDQWAGLERNGQFRFTPPTHAILAFHQALLELETEGGVAGRAARYQANYETLVAGMRHMGFTEYLAPQDQGYIITSFRYPDDPAFDFERFYDALNARGYVIYPGKVTDADCFRIGNIGRIFESDVQDLLGAVKDVVQECGIKLKPQEAGARQ</sequence>
<proteinExistence type="inferred from homology"/>
<evidence type="ECO:0000256" key="3">
    <source>
        <dbReference type="ARBA" id="ARBA00022679"/>
    </source>
</evidence>
<dbReference type="SUPFAM" id="SSF53383">
    <property type="entry name" value="PLP-dependent transferases"/>
    <property type="match status" value="1"/>
</dbReference>
<evidence type="ECO:0000256" key="1">
    <source>
        <dbReference type="ARBA" id="ARBA00001933"/>
    </source>
</evidence>
<accession>A0AAW6U7W6</accession>
<dbReference type="PIRSF" id="PIRSF000524">
    <property type="entry name" value="SPT"/>
    <property type="match status" value="1"/>
</dbReference>
<evidence type="ECO:0000313" key="13">
    <source>
        <dbReference type="Proteomes" id="UP001431776"/>
    </source>
</evidence>
<dbReference type="InterPro" id="IPR012703">
    <property type="entry name" value="NH2EtPonate_pyrv_transaminase"/>
</dbReference>
<dbReference type="HAMAP" id="MF_01376">
    <property type="entry name" value="PhnW_aminotrans_5"/>
    <property type="match status" value="1"/>
</dbReference>
<dbReference type="PANTHER" id="PTHR42778">
    <property type="entry name" value="2-AMINOETHYLPHOSPHONATE--PYRUVATE TRANSAMINASE"/>
    <property type="match status" value="1"/>
</dbReference>
<dbReference type="NCBIfam" id="TIGR02326">
    <property type="entry name" value="transamin_PhnW"/>
    <property type="match status" value="1"/>
</dbReference>
<dbReference type="Gene3D" id="3.40.640.10">
    <property type="entry name" value="Type I PLP-dependent aspartate aminotransferase-like (Major domain)"/>
    <property type="match status" value="1"/>
</dbReference>
<evidence type="ECO:0000256" key="9">
    <source>
        <dbReference type="PIRSR" id="PIRSR000524-1"/>
    </source>
</evidence>
<dbReference type="InterPro" id="IPR015422">
    <property type="entry name" value="PyrdxlP-dep_Trfase_small"/>
</dbReference>
<dbReference type="NCBIfam" id="NF010006">
    <property type="entry name" value="PRK13479.1"/>
    <property type="match status" value="1"/>
</dbReference>
<evidence type="ECO:0000256" key="5">
    <source>
        <dbReference type="ARBA" id="ARBA00023317"/>
    </source>
</evidence>
<evidence type="ECO:0000256" key="6">
    <source>
        <dbReference type="ARBA" id="ARBA00044521"/>
    </source>
</evidence>